<keyword evidence="2" id="KW-1185">Reference proteome</keyword>
<dbReference type="AlphaFoldDB" id="A0A1J8PTJ3"/>
<reference evidence="1 2" key="1">
    <citation type="submission" date="2016-03" db="EMBL/GenBank/DDBJ databases">
        <title>Comparative genomics of the ectomycorrhizal sister species Rhizopogon vinicolor and Rhizopogon vesiculosus (Basidiomycota: Boletales) reveals a divergence of the mating type B locus.</title>
        <authorList>
            <person name="Mujic A.B."/>
            <person name="Kuo A."/>
            <person name="Tritt A."/>
            <person name="Lipzen A."/>
            <person name="Chen C."/>
            <person name="Johnson J."/>
            <person name="Sharma A."/>
            <person name="Barry K."/>
            <person name="Grigoriev I.V."/>
            <person name="Spatafora J.W."/>
        </authorList>
    </citation>
    <scope>NUCLEOTIDE SEQUENCE [LARGE SCALE GENOMIC DNA]</scope>
    <source>
        <strain evidence="1 2">AM-OR11-056</strain>
    </source>
</reference>
<proteinExistence type="predicted"/>
<accession>A0A1J8PTJ3</accession>
<sequence length="30" mass="3593">MAYEARLDLMQFCLCIVQRAQGKRGYVWKD</sequence>
<dbReference type="EMBL" id="LVVM01005247">
    <property type="protein sequence ID" value="OJA11083.1"/>
    <property type="molecule type" value="Genomic_DNA"/>
</dbReference>
<comment type="caution">
    <text evidence="1">The sequence shown here is derived from an EMBL/GenBank/DDBJ whole genome shotgun (WGS) entry which is preliminary data.</text>
</comment>
<organism evidence="1 2">
    <name type="scientific">Rhizopogon vesiculosus</name>
    <dbReference type="NCBI Taxonomy" id="180088"/>
    <lineage>
        <taxon>Eukaryota</taxon>
        <taxon>Fungi</taxon>
        <taxon>Dikarya</taxon>
        <taxon>Basidiomycota</taxon>
        <taxon>Agaricomycotina</taxon>
        <taxon>Agaricomycetes</taxon>
        <taxon>Agaricomycetidae</taxon>
        <taxon>Boletales</taxon>
        <taxon>Suillineae</taxon>
        <taxon>Rhizopogonaceae</taxon>
        <taxon>Rhizopogon</taxon>
    </lineage>
</organism>
<protein>
    <submittedName>
        <fullName evidence="1">Uncharacterized protein</fullName>
    </submittedName>
</protein>
<evidence type="ECO:0000313" key="1">
    <source>
        <dbReference type="EMBL" id="OJA11083.1"/>
    </source>
</evidence>
<name>A0A1J8PTJ3_9AGAM</name>
<evidence type="ECO:0000313" key="2">
    <source>
        <dbReference type="Proteomes" id="UP000183567"/>
    </source>
</evidence>
<dbReference type="Proteomes" id="UP000183567">
    <property type="component" value="Unassembled WGS sequence"/>
</dbReference>
<dbReference type="OrthoDB" id="10542115at2759"/>
<gene>
    <name evidence="1" type="ORF">AZE42_10998</name>
</gene>